<feature type="domain" description="HTH araC/xylS-type" evidence="5">
    <location>
        <begin position="456"/>
        <end position="558"/>
    </location>
</feature>
<name>A0AA37KNF5_9BACT</name>
<dbReference type="Pfam" id="PF12833">
    <property type="entry name" value="HTH_18"/>
    <property type="match status" value="1"/>
</dbReference>
<keyword evidence="2" id="KW-0238">DNA-binding</keyword>
<keyword evidence="4" id="KW-0472">Membrane</keyword>
<keyword evidence="1" id="KW-0805">Transcription regulation</keyword>
<dbReference type="SUPFAM" id="SSF48452">
    <property type="entry name" value="TPR-like"/>
    <property type="match status" value="1"/>
</dbReference>
<evidence type="ECO:0000313" key="7">
    <source>
        <dbReference type="Proteomes" id="UP001055105"/>
    </source>
</evidence>
<keyword evidence="3" id="KW-0804">Transcription</keyword>
<reference evidence="6" key="1">
    <citation type="submission" date="2022-01" db="EMBL/GenBank/DDBJ databases">
        <title>Novel bile acid biosynthetic pathways are enriched in the microbiome of centenarians.</title>
        <authorList>
            <person name="Sato Y."/>
            <person name="Atarashi K."/>
            <person name="Plichta R.D."/>
            <person name="Arai Y."/>
            <person name="Sasajima S."/>
            <person name="Kearney M.S."/>
            <person name="Suda W."/>
            <person name="Takeshita K."/>
            <person name="Sasaki T."/>
            <person name="Okamoto S."/>
            <person name="Skelly N.A."/>
            <person name="Okamura Y."/>
            <person name="Vlamakis H."/>
            <person name="Li Y."/>
            <person name="Tanoue T."/>
            <person name="Takei H."/>
            <person name="Nittono H."/>
            <person name="Narushima S."/>
            <person name="Irie J."/>
            <person name="Itoh H."/>
            <person name="Moriya K."/>
            <person name="Sugiura Y."/>
            <person name="Suematsu M."/>
            <person name="Moritoki N."/>
            <person name="Shibata S."/>
            <person name="Littman R.D."/>
            <person name="Fischbach A.M."/>
            <person name="Uwamino Y."/>
            <person name="Inoue T."/>
            <person name="Honda A."/>
            <person name="Hattori M."/>
            <person name="Murai T."/>
            <person name="Xavier J.R."/>
            <person name="Hirose N."/>
            <person name="Honda K."/>
        </authorList>
    </citation>
    <scope>NUCLEOTIDE SEQUENCE</scope>
    <source>
        <strain evidence="6">CE91-St16</strain>
    </source>
</reference>
<dbReference type="InterPro" id="IPR009057">
    <property type="entry name" value="Homeodomain-like_sf"/>
</dbReference>
<dbReference type="AlphaFoldDB" id="A0AA37KNF5"/>
<keyword evidence="4" id="KW-0812">Transmembrane</keyword>
<gene>
    <name evidence="6" type="ORF">CE91St16_10320</name>
</gene>
<evidence type="ECO:0000256" key="3">
    <source>
        <dbReference type="ARBA" id="ARBA00023163"/>
    </source>
</evidence>
<dbReference type="Gene3D" id="1.25.40.10">
    <property type="entry name" value="Tetratricopeptide repeat domain"/>
    <property type="match status" value="1"/>
</dbReference>
<evidence type="ECO:0000259" key="5">
    <source>
        <dbReference type="PROSITE" id="PS01124"/>
    </source>
</evidence>
<dbReference type="SMART" id="SM00342">
    <property type="entry name" value="HTH_ARAC"/>
    <property type="match status" value="1"/>
</dbReference>
<protein>
    <recommendedName>
        <fullName evidence="5">HTH araC/xylS-type domain-containing protein</fullName>
    </recommendedName>
</protein>
<dbReference type="PROSITE" id="PS01124">
    <property type="entry name" value="HTH_ARAC_FAMILY_2"/>
    <property type="match status" value="1"/>
</dbReference>
<feature type="transmembrane region" description="Helical" evidence="4">
    <location>
        <begin position="389"/>
        <end position="411"/>
    </location>
</feature>
<sequence length="566" mass="65009">MPAAGQKPDEALDEGVWQREQELLGIAEIAEGERLFDTYACLALLFKDHVKELYYLDRMEQCARQLKSPRRIATALFLRLEYYSICNDTGRFLEYADHVRHFMLGHGDERSANVEALVIKRHIDEGRNQTALFAARKMLDRAAKKEDRYLEAYAYLSIGTAYASGGQYAEAVEALEKSDALMRLLAGSIPAIDRIKVGLELVDATYNTAAYVRSLHYCDTTLALLDAYMSDDLTDEQRAVNCRSMHLYILCSYVRNLVEMGQSDRAADYFRRAEADLYPHIGLDGEYFNETSAIYYRSVGDLVRALQYAERSVAAFSGGELLPYYLSALKLKTEILAETGAWEVAYKNMKCIERAQDSLAANRFVMQLGELHTLYEFDKIKAQKLRQRMIILFTGLGCFLLAVIVSIYVVYSHRLRSKNRSLYRQIQENKRNEDKAVRVLRLTAEEDLSREMKLFRRLSRIMEEEHPFTDPACSRAMLVRLLSTNDKYLADAVREGAGVTVATYISDWRLNYSLQLLAENPDLSIEDIAEQSGHGAYSSFFRAFTRKYSMSPSDYRRFFRQKTDRE</sequence>
<dbReference type="PANTHER" id="PTHR43280:SF2">
    <property type="entry name" value="HTH-TYPE TRANSCRIPTIONAL REGULATOR EXSA"/>
    <property type="match status" value="1"/>
</dbReference>
<evidence type="ECO:0000256" key="2">
    <source>
        <dbReference type="ARBA" id="ARBA00023125"/>
    </source>
</evidence>
<evidence type="ECO:0000256" key="1">
    <source>
        <dbReference type="ARBA" id="ARBA00023015"/>
    </source>
</evidence>
<dbReference type="PANTHER" id="PTHR43280">
    <property type="entry name" value="ARAC-FAMILY TRANSCRIPTIONAL REGULATOR"/>
    <property type="match status" value="1"/>
</dbReference>
<dbReference type="InterPro" id="IPR011990">
    <property type="entry name" value="TPR-like_helical_dom_sf"/>
</dbReference>
<evidence type="ECO:0000256" key="4">
    <source>
        <dbReference type="SAM" id="Phobius"/>
    </source>
</evidence>
<keyword evidence="4" id="KW-1133">Transmembrane helix</keyword>
<evidence type="ECO:0000313" key="6">
    <source>
        <dbReference type="EMBL" id="GKI18124.1"/>
    </source>
</evidence>
<dbReference type="Gene3D" id="1.10.10.60">
    <property type="entry name" value="Homeodomain-like"/>
    <property type="match status" value="1"/>
</dbReference>
<dbReference type="InterPro" id="IPR018060">
    <property type="entry name" value="HTH_AraC"/>
</dbReference>
<comment type="caution">
    <text evidence="6">The sequence shown here is derived from an EMBL/GenBank/DDBJ whole genome shotgun (WGS) entry which is preliminary data.</text>
</comment>
<proteinExistence type="predicted"/>
<dbReference type="GO" id="GO:0003700">
    <property type="term" value="F:DNA-binding transcription factor activity"/>
    <property type="evidence" value="ECO:0007669"/>
    <property type="project" value="InterPro"/>
</dbReference>
<accession>A0AA37KNF5</accession>
<dbReference type="SUPFAM" id="SSF46689">
    <property type="entry name" value="Homeodomain-like"/>
    <property type="match status" value="1"/>
</dbReference>
<dbReference type="Proteomes" id="UP001055105">
    <property type="component" value="Unassembled WGS sequence"/>
</dbReference>
<organism evidence="6 7">
    <name type="scientific">Alistipes finegoldii</name>
    <dbReference type="NCBI Taxonomy" id="214856"/>
    <lineage>
        <taxon>Bacteria</taxon>
        <taxon>Pseudomonadati</taxon>
        <taxon>Bacteroidota</taxon>
        <taxon>Bacteroidia</taxon>
        <taxon>Bacteroidales</taxon>
        <taxon>Rikenellaceae</taxon>
        <taxon>Alistipes</taxon>
    </lineage>
</organism>
<dbReference type="GO" id="GO:0043565">
    <property type="term" value="F:sequence-specific DNA binding"/>
    <property type="evidence" value="ECO:0007669"/>
    <property type="project" value="InterPro"/>
</dbReference>
<dbReference type="EMBL" id="BQOL01000001">
    <property type="protein sequence ID" value="GKI18124.1"/>
    <property type="molecule type" value="Genomic_DNA"/>
</dbReference>